<dbReference type="AlphaFoldDB" id="A0ABD0YYQ4"/>
<evidence type="ECO:0000313" key="3">
    <source>
        <dbReference type="Proteomes" id="UP001558652"/>
    </source>
</evidence>
<name>A0ABD0YYQ4_9HEMI</name>
<accession>A0ABD0YYQ4</accession>
<evidence type="ECO:0000313" key="2">
    <source>
        <dbReference type="EMBL" id="KAL1128963.1"/>
    </source>
</evidence>
<sequence length="248" mass="29024">MELPAPLPQITVTDSSDVLIGDKYTFNISTLKIQSPGLLVSDKIADTASGRDWNAIKSDGGERCVTEGECNMDTFGLIYDYSPFFTPLLKIIKVLLEIVRYKRRFRIRVKDANIVGKCRYDGASGKMTEYLTCDEIVSRRFFAREMLDCICDTRLDEGITEHERQQRKNNLEIRKNNLKIRHNNLLTRLNIVRNREEKLKDKAEQIQLEEDLTMIEEQEMTLREQQMTLREQELDKMEHKMRRVQGED</sequence>
<organism evidence="2 3">
    <name type="scientific">Ranatra chinensis</name>
    <dbReference type="NCBI Taxonomy" id="642074"/>
    <lineage>
        <taxon>Eukaryota</taxon>
        <taxon>Metazoa</taxon>
        <taxon>Ecdysozoa</taxon>
        <taxon>Arthropoda</taxon>
        <taxon>Hexapoda</taxon>
        <taxon>Insecta</taxon>
        <taxon>Pterygota</taxon>
        <taxon>Neoptera</taxon>
        <taxon>Paraneoptera</taxon>
        <taxon>Hemiptera</taxon>
        <taxon>Heteroptera</taxon>
        <taxon>Panheteroptera</taxon>
        <taxon>Nepomorpha</taxon>
        <taxon>Nepidae</taxon>
        <taxon>Ranatrinae</taxon>
        <taxon>Ranatra</taxon>
    </lineage>
</organism>
<reference evidence="2 3" key="1">
    <citation type="submission" date="2024-07" db="EMBL/GenBank/DDBJ databases">
        <title>Chromosome-level genome assembly of the water stick insect Ranatra chinensis (Heteroptera: Nepidae).</title>
        <authorList>
            <person name="Liu X."/>
        </authorList>
    </citation>
    <scope>NUCLEOTIDE SEQUENCE [LARGE SCALE GENOMIC DNA]</scope>
    <source>
        <strain evidence="2">Cailab_2021Rc</strain>
        <tissue evidence="2">Muscle</tissue>
    </source>
</reference>
<dbReference type="EMBL" id="JBFDAA010000009">
    <property type="protein sequence ID" value="KAL1128963.1"/>
    <property type="molecule type" value="Genomic_DNA"/>
</dbReference>
<gene>
    <name evidence="2" type="ORF">AAG570_013497</name>
</gene>
<protein>
    <submittedName>
        <fullName evidence="2">Uncharacterized protein</fullName>
    </submittedName>
</protein>
<comment type="caution">
    <text evidence="2">The sequence shown here is derived from an EMBL/GenBank/DDBJ whole genome shotgun (WGS) entry which is preliminary data.</text>
</comment>
<evidence type="ECO:0000256" key="1">
    <source>
        <dbReference type="SAM" id="Coils"/>
    </source>
</evidence>
<proteinExistence type="predicted"/>
<dbReference type="Proteomes" id="UP001558652">
    <property type="component" value="Unassembled WGS sequence"/>
</dbReference>
<keyword evidence="3" id="KW-1185">Reference proteome</keyword>
<keyword evidence="1" id="KW-0175">Coiled coil</keyword>
<feature type="coiled-coil region" evidence="1">
    <location>
        <begin position="168"/>
        <end position="247"/>
    </location>
</feature>